<name>A0A0A8YZP1_ARUDO</name>
<reference evidence="1" key="1">
    <citation type="submission" date="2014-09" db="EMBL/GenBank/DDBJ databases">
        <authorList>
            <person name="Magalhaes I.L.F."/>
            <person name="Oliveira U."/>
            <person name="Santos F.R."/>
            <person name="Vidigal T.H.D.A."/>
            <person name="Brescovit A.D."/>
            <person name="Santos A.J."/>
        </authorList>
    </citation>
    <scope>NUCLEOTIDE SEQUENCE</scope>
    <source>
        <tissue evidence="1">Shoot tissue taken approximately 20 cm above the soil surface</tissue>
    </source>
</reference>
<dbReference type="EMBL" id="GBRH01266987">
    <property type="protein sequence ID" value="JAD30908.1"/>
    <property type="molecule type" value="Transcribed_RNA"/>
</dbReference>
<protein>
    <submittedName>
        <fullName evidence="1">Uncharacterized protein</fullName>
    </submittedName>
</protein>
<accession>A0A0A8YZP1</accession>
<proteinExistence type="predicted"/>
<sequence length="14" mass="1648">MEICDIEKMPRAVI</sequence>
<organism evidence="1">
    <name type="scientific">Arundo donax</name>
    <name type="common">Giant reed</name>
    <name type="synonym">Donax arundinaceus</name>
    <dbReference type="NCBI Taxonomy" id="35708"/>
    <lineage>
        <taxon>Eukaryota</taxon>
        <taxon>Viridiplantae</taxon>
        <taxon>Streptophyta</taxon>
        <taxon>Embryophyta</taxon>
        <taxon>Tracheophyta</taxon>
        <taxon>Spermatophyta</taxon>
        <taxon>Magnoliopsida</taxon>
        <taxon>Liliopsida</taxon>
        <taxon>Poales</taxon>
        <taxon>Poaceae</taxon>
        <taxon>PACMAD clade</taxon>
        <taxon>Arundinoideae</taxon>
        <taxon>Arundineae</taxon>
        <taxon>Arundo</taxon>
    </lineage>
</organism>
<reference evidence="1" key="2">
    <citation type="journal article" date="2015" name="Data Brief">
        <title>Shoot transcriptome of the giant reed, Arundo donax.</title>
        <authorList>
            <person name="Barrero R.A."/>
            <person name="Guerrero F.D."/>
            <person name="Moolhuijzen P."/>
            <person name="Goolsby J.A."/>
            <person name="Tidwell J."/>
            <person name="Bellgard S.E."/>
            <person name="Bellgard M.I."/>
        </authorList>
    </citation>
    <scope>NUCLEOTIDE SEQUENCE</scope>
    <source>
        <tissue evidence="1">Shoot tissue taken approximately 20 cm above the soil surface</tissue>
    </source>
</reference>
<evidence type="ECO:0000313" key="1">
    <source>
        <dbReference type="EMBL" id="JAD30908.1"/>
    </source>
</evidence>